<evidence type="ECO:0000313" key="9">
    <source>
        <dbReference type="EMBL" id="MBZ5714355.1"/>
    </source>
</evidence>
<feature type="coiled-coil region" evidence="6">
    <location>
        <begin position="360"/>
        <end position="394"/>
    </location>
</feature>
<organism evidence="9 10">
    <name type="scientific">Nannocystis pusilla</name>
    <dbReference type="NCBI Taxonomy" id="889268"/>
    <lineage>
        <taxon>Bacteria</taxon>
        <taxon>Pseudomonadati</taxon>
        <taxon>Myxococcota</taxon>
        <taxon>Polyangia</taxon>
        <taxon>Nannocystales</taxon>
        <taxon>Nannocystaceae</taxon>
        <taxon>Nannocystis</taxon>
    </lineage>
</organism>
<dbReference type="InterPro" id="IPR032305">
    <property type="entry name" value="GTP-bd_M"/>
</dbReference>
<comment type="subcellular location">
    <subcellularLocation>
        <location evidence="5">Cytoplasm</location>
    </subcellularLocation>
    <text evidence="5">May associate with membranes.</text>
</comment>
<evidence type="ECO:0000259" key="8">
    <source>
        <dbReference type="PROSITE" id="PS51705"/>
    </source>
</evidence>
<proteinExistence type="inferred from homology"/>
<dbReference type="PRINTS" id="PR00326">
    <property type="entry name" value="GTP1OBG"/>
</dbReference>
<dbReference type="Pfam" id="PF16360">
    <property type="entry name" value="GTP-bdg_M"/>
    <property type="match status" value="1"/>
</dbReference>
<keyword evidence="5" id="KW-0963">Cytoplasm</keyword>
<comment type="subunit">
    <text evidence="5">Monomer. Associates with the 50S ribosomal subunit.</text>
</comment>
<reference evidence="9" key="1">
    <citation type="submission" date="2021-08" db="EMBL/GenBank/DDBJ databases">
        <authorList>
            <person name="Stevens D.C."/>
        </authorList>
    </citation>
    <scope>NUCLEOTIDE SEQUENCE</scope>
    <source>
        <strain evidence="9">DSM 53165</strain>
    </source>
</reference>
<evidence type="ECO:0000256" key="2">
    <source>
        <dbReference type="ARBA" id="ARBA00022741"/>
    </source>
</evidence>
<keyword evidence="4 5" id="KW-0342">GTP-binding</keyword>
<keyword evidence="10" id="KW-1185">Reference proteome</keyword>
<dbReference type="Pfam" id="PF13167">
    <property type="entry name" value="GTP-bdg_N"/>
    <property type="match status" value="1"/>
</dbReference>
<evidence type="ECO:0000256" key="5">
    <source>
        <dbReference type="HAMAP-Rule" id="MF_00900"/>
    </source>
</evidence>
<dbReference type="InterPro" id="IPR006073">
    <property type="entry name" value="GTP-bd"/>
</dbReference>
<keyword evidence="1" id="KW-0479">Metal-binding</keyword>
<keyword evidence="3" id="KW-0460">Magnesium</keyword>
<evidence type="ECO:0000256" key="3">
    <source>
        <dbReference type="ARBA" id="ARBA00022842"/>
    </source>
</evidence>
<sequence length="580" mass="63691">MSADRIHGDTANLKSSQSRALQRLGERRVPADRVISAALARDLLDLSHQLGRQLGLFIDRRGQVERVILGDAHSLSLPEFARVRGALGRLRGVRLIVTHLVPDPLTREELADLAKLRLDLVAGVHRGPAGIQLDLASLTPAAPGAAEVFTLRTWPRVPVSTLSRDLSTRPDDETPPPADAPDLPIDFTGFIRELEAKLVAATTDARAEARGTKATALVIHGGGPEVPARISELRELCRTAGIQLMDLVTQRRPQPDPRTFFGQGKLREVIVRALEQDCELLICDPDLTPSQAHAIADETELKVIDRTTLILDIFAQHARSADGKLQVELAQLRYMLPRMVGKGTAMSRLAGGIGGRGPGETKLEIDRRRAKERISALTRRLAELRQRRDQRRALRRSTNVPVVAIVGYTNAGKSSLLNTVTQSEVLAENKLFATLDPTVRRIRFPEDREVVLLDTVGFIRDLPPALLQAFSATLEEVADADLLLLVVDASDPDRDQQRAAVEAILGDLGAGKVPRLLVFNKCDLLAPEELAARREDAGPDTFFISAIDRRSTFPLMHAIETHLWERGMIERAATFTGDEP</sequence>
<dbReference type="InterPro" id="IPR027417">
    <property type="entry name" value="P-loop_NTPase"/>
</dbReference>
<dbReference type="InterPro" id="IPR016496">
    <property type="entry name" value="GTPase_HflX"/>
</dbReference>
<dbReference type="CDD" id="cd01878">
    <property type="entry name" value="HflX"/>
    <property type="match status" value="1"/>
</dbReference>
<dbReference type="HAMAP" id="MF_00900">
    <property type="entry name" value="GTPase_HflX"/>
    <property type="match status" value="1"/>
</dbReference>
<accession>A0ABS7U1Y0</accession>
<evidence type="ECO:0000313" key="10">
    <source>
        <dbReference type="Proteomes" id="UP001139031"/>
    </source>
</evidence>
<dbReference type="EMBL" id="JAIRAU010000047">
    <property type="protein sequence ID" value="MBZ5714355.1"/>
    <property type="molecule type" value="Genomic_DNA"/>
</dbReference>
<dbReference type="Pfam" id="PF01926">
    <property type="entry name" value="MMR_HSR1"/>
    <property type="match status" value="1"/>
</dbReference>
<dbReference type="NCBIfam" id="TIGR03156">
    <property type="entry name" value="GTP_HflX"/>
    <property type="match status" value="1"/>
</dbReference>
<comment type="similarity">
    <text evidence="5">Belongs to the TRAFAC class OBG-HflX-like GTPase superfamily. HflX GTPase family.</text>
</comment>
<keyword evidence="2 5" id="KW-0547">Nucleotide-binding</keyword>
<comment type="function">
    <text evidence="5">GTPase that associates with the 50S ribosomal subunit and may have a role during protein synthesis or ribosome biogenesis.</text>
</comment>
<evidence type="ECO:0000256" key="4">
    <source>
        <dbReference type="ARBA" id="ARBA00023134"/>
    </source>
</evidence>
<dbReference type="Proteomes" id="UP001139031">
    <property type="component" value="Unassembled WGS sequence"/>
</dbReference>
<dbReference type="PANTHER" id="PTHR10229:SF0">
    <property type="entry name" value="GTP-BINDING PROTEIN 6-RELATED"/>
    <property type="match status" value="1"/>
</dbReference>
<dbReference type="InterPro" id="IPR042108">
    <property type="entry name" value="GTPase_HflX_N_sf"/>
</dbReference>
<dbReference type="Gene3D" id="3.40.50.11060">
    <property type="entry name" value="GTPase HflX, N-terminal domain"/>
    <property type="match status" value="1"/>
</dbReference>
<gene>
    <name evidence="5 9" type="primary">hflX</name>
    <name evidence="9" type="ORF">K7C98_34425</name>
</gene>
<feature type="region of interest" description="Disordered" evidence="7">
    <location>
        <begin position="162"/>
        <end position="182"/>
    </location>
</feature>
<keyword evidence="6" id="KW-0175">Coiled coil</keyword>
<dbReference type="InterPro" id="IPR025121">
    <property type="entry name" value="GTPase_HflX_N"/>
</dbReference>
<dbReference type="Gene3D" id="3.40.50.300">
    <property type="entry name" value="P-loop containing nucleotide triphosphate hydrolases"/>
    <property type="match status" value="1"/>
</dbReference>
<evidence type="ECO:0000256" key="6">
    <source>
        <dbReference type="SAM" id="Coils"/>
    </source>
</evidence>
<dbReference type="RefSeq" id="WP_224196083.1">
    <property type="nucleotide sequence ID" value="NZ_JAIRAU010000047.1"/>
</dbReference>
<dbReference type="InterPro" id="IPR030394">
    <property type="entry name" value="G_HFLX_dom"/>
</dbReference>
<dbReference type="PROSITE" id="PS51705">
    <property type="entry name" value="G_HFLX"/>
    <property type="match status" value="1"/>
</dbReference>
<evidence type="ECO:0000256" key="1">
    <source>
        <dbReference type="ARBA" id="ARBA00022723"/>
    </source>
</evidence>
<evidence type="ECO:0000256" key="7">
    <source>
        <dbReference type="SAM" id="MobiDB-lite"/>
    </source>
</evidence>
<comment type="caution">
    <text evidence="9">The sequence shown here is derived from an EMBL/GenBank/DDBJ whole genome shotgun (WGS) entry which is preliminary data.</text>
</comment>
<dbReference type="PANTHER" id="PTHR10229">
    <property type="entry name" value="GTP-BINDING PROTEIN HFLX"/>
    <property type="match status" value="1"/>
</dbReference>
<dbReference type="SUPFAM" id="SSF52540">
    <property type="entry name" value="P-loop containing nucleoside triphosphate hydrolases"/>
    <property type="match status" value="1"/>
</dbReference>
<feature type="domain" description="Hflx-type G" evidence="8">
    <location>
        <begin position="401"/>
        <end position="567"/>
    </location>
</feature>
<name>A0ABS7U1Y0_9BACT</name>
<dbReference type="Gene3D" id="6.10.250.2860">
    <property type="match status" value="1"/>
</dbReference>
<protein>
    <recommendedName>
        <fullName evidence="5">GTPase HflX</fullName>
    </recommendedName>
    <alternativeName>
        <fullName evidence="5">GTP-binding protein HflX</fullName>
    </alternativeName>
</protein>